<protein>
    <submittedName>
        <fullName evidence="1">Uncharacterized protein</fullName>
    </submittedName>
</protein>
<gene>
    <name evidence="1" type="ordered locus">Bphyt_7314</name>
</gene>
<geneLocation type="plasmid" evidence="1 2">
    <name>pBPHYT01</name>
</geneLocation>
<dbReference type="KEGG" id="bpy:Bphyt_7314"/>
<evidence type="ECO:0000313" key="1">
    <source>
        <dbReference type="EMBL" id="ACD21599.1"/>
    </source>
</evidence>
<proteinExistence type="predicted"/>
<dbReference type="AlphaFoldDB" id="B2TH50"/>
<name>B2TH50_PARPJ</name>
<dbReference type="RefSeq" id="WP_012430972.1">
    <property type="nucleotide sequence ID" value="NC_010679.1"/>
</dbReference>
<reference evidence="1 2" key="1">
    <citation type="journal article" date="2011" name="J. Bacteriol.">
        <title>Complete genome sequence of the plant growth-promoting endophyte Burkholderia phytofirmans strain PsJN.</title>
        <authorList>
            <person name="Weilharter A."/>
            <person name="Mitter B."/>
            <person name="Shin M.V."/>
            <person name="Chain P.S."/>
            <person name="Nowak J."/>
            <person name="Sessitsch A."/>
        </authorList>
    </citation>
    <scope>NUCLEOTIDE SEQUENCE [LARGE SCALE GENOMIC DNA]</scope>
    <source>
        <strain evidence="2">DSM 17436 / LMG 22146 / PsJN</strain>
        <plasmid evidence="1 2">pBPHYT01</plasmid>
    </source>
</reference>
<keyword evidence="1" id="KW-0614">Plasmid</keyword>
<dbReference type="Proteomes" id="UP000001739">
    <property type="component" value="Plasmid pBPHYT01"/>
</dbReference>
<evidence type="ECO:0000313" key="2">
    <source>
        <dbReference type="Proteomes" id="UP000001739"/>
    </source>
</evidence>
<organism evidence="1 2">
    <name type="scientific">Paraburkholderia phytofirmans (strain DSM 17436 / LMG 22146 / PsJN)</name>
    <name type="common">Burkholderia phytofirmans</name>
    <dbReference type="NCBI Taxonomy" id="398527"/>
    <lineage>
        <taxon>Bacteria</taxon>
        <taxon>Pseudomonadati</taxon>
        <taxon>Pseudomonadota</taxon>
        <taxon>Betaproteobacteria</taxon>
        <taxon>Burkholderiales</taxon>
        <taxon>Burkholderiaceae</taxon>
        <taxon>Paraburkholderia</taxon>
    </lineage>
</organism>
<accession>B2TH50</accession>
<dbReference type="OrthoDB" id="78323at1822464"/>
<sequence length="71" mass="7988">MNAPTRPLPLSSLLNFIHQHFTEAVALPNGKILAREDFAAPAGLLEEQGHYGPYWTVIEPELSAVRDWLNY</sequence>
<dbReference type="HOGENOM" id="CLU_2732279_0_0_4"/>
<dbReference type="EMBL" id="CP001054">
    <property type="protein sequence ID" value="ACD21599.1"/>
    <property type="molecule type" value="Genomic_DNA"/>
</dbReference>